<dbReference type="Pfam" id="PF13487">
    <property type="entry name" value="HD_5"/>
    <property type="match status" value="1"/>
</dbReference>
<feature type="domain" description="HPt" evidence="3">
    <location>
        <begin position="3"/>
        <end position="111"/>
    </location>
</feature>
<feature type="domain" description="HD-GYP" evidence="4">
    <location>
        <begin position="160"/>
        <end position="362"/>
    </location>
</feature>
<proteinExistence type="predicted"/>
<dbReference type="Gene3D" id="1.10.3210.10">
    <property type="entry name" value="Hypothetical protein af1432"/>
    <property type="match status" value="1"/>
</dbReference>
<dbReference type="Proteomes" id="UP000242869">
    <property type="component" value="Unassembled WGS sequence"/>
</dbReference>
<dbReference type="CDD" id="cd00088">
    <property type="entry name" value="HPT"/>
    <property type="match status" value="1"/>
</dbReference>
<protein>
    <submittedName>
        <fullName evidence="5">Hpt domain-containing protein</fullName>
    </submittedName>
</protein>
<dbReference type="InterPro" id="IPR036641">
    <property type="entry name" value="HPT_dom_sf"/>
</dbReference>
<dbReference type="SUPFAM" id="SSF47226">
    <property type="entry name" value="Histidine-containing phosphotransfer domain, HPT domain"/>
    <property type="match status" value="1"/>
</dbReference>
<organism evidence="5 6">
    <name type="scientific">Formivibrio citricus</name>
    <dbReference type="NCBI Taxonomy" id="83765"/>
    <lineage>
        <taxon>Bacteria</taxon>
        <taxon>Pseudomonadati</taxon>
        <taxon>Pseudomonadota</taxon>
        <taxon>Betaproteobacteria</taxon>
        <taxon>Neisseriales</taxon>
        <taxon>Chitinibacteraceae</taxon>
        <taxon>Formivibrio</taxon>
    </lineage>
</organism>
<accession>A0A1I4X7U6</accession>
<dbReference type="InterPro" id="IPR008207">
    <property type="entry name" value="Sig_transdc_His_kin_Hpt_dom"/>
</dbReference>
<evidence type="ECO:0000259" key="4">
    <source>
        <dbReference type="PROSITE" id="PS51832"/>
    </source>
</evidence>
<dbReference type="OrthoDB" id="9816273at2"/>
<evidence type="ECO:0000313" key="5">
    <source>
        <dbReference type="EMBL" id="SFN21967.1"/>
    </source>
</evidence>
<gene>
    <name evidence="5" type="ORF">SAMN05660284_00887</name>
</gene>
<dbReference type="Gene3D" id="1.20.120.160">
    <property type="entry name" value="HPT domain"/>
    <property type="match status" value="1"/>
</dbReference>
<dbReference type="RefSeq" id="WP_091191890.1">
    <property type="nucleotide sequence ID" value="NZ_FOVE01000005.1"/>
</dbReference>
<sequence>MYAEEVDFSILPEVLVEVQEHLNELERDLHRLVQDPVSNDLLSSAFRHMHTIKGDFSYCHAAPIADFVHQLEGVLQSLRERKFQCSALVAEALVQSMDQVQSMMDTLARSKRFDGIARGVLTGHIKQLAQARGQESADQAARQILLTIHDEFLGERDAEVASAPAVSAESIVRATALGEQLAQGLALRMPRWKNRIHQQRNLVLALNERYPFPTPPETLTIAVYWHDVGLLAAPDAHLQSPPQPKSPDWAAYSAHPERAATWLLSIAPDCTEVAQIIRQHHLWANGAGIAAPAYGLPPHQGAMMLACADMLHDNVAGLSGEDYRRGVLRTLFDVTGGLETRFDAALINAFEAVAHDLTQPTG</sequence>
<dbReference type="AlphaFoldDB" id="A0A1I4X7U6"/>
<dbReference type="STRING" id="83765.SAMN05660284_00887"/>
<dbReference type="InterPro" id="IPR037522">
    <property type="entry name" value="HD_GYP_dom"/>
</dbReference>
<dbReference type="GO" id="GO:0000160">
    <property type="term" value="P:phosphorelay signal transduction system"/>
    <property type="evidence" value="ECO:0007669"/>
    <property type="project" value="UniProtKB-KW"/>
</dbReference>
<dbReference type="EMBL" id="FOVE01000005">
    <property type="protein sequence ID" value="SFN21967.1"/>
    <property type="molecule type" value="Genomic_DNA"/>
</dbReference>
<reference evidence="6" key="1">
    <citation type="submission" date="2016-10" db="EMBL/GenBank/DDBJ databases">
        <authorList>
            <person name="Varghese N."/>
            <person name="Submissions S."/>
        </authorList>
    </citation>
    <scope>NUCLEOTIDE SEQUENCE [LARGE SCALE GENOMIC DNA]</scope>
    <source>
        <strain evidence="6">DSM 6150</strain>
    </source>
</reference>
<dbReference type="GO" id="GO:0004672">
    <property type="term" value="F:protein kinase activity"/>
    <property type="evidence" value="ECO:0007669"/>
    <property type="project" value="UniProtKB-ARBA"/>
</dbReference>
<evidence type="ECO:0000256" key="1">
    <source>
        <dbReference type="ARBA" id="ARBA00023012"/>
    </source>
</evidence>
<evidence type="ECO:0000313" key="6">
    <source>
        <dbReference type="Proteomes" id="UP000242869"/>
    </source>
</evidence>
<dbReference type="Pfam" id="PF01627">
    <property type="entry name" value="Hpt"/>
    <property type="match status" value="1"/>
</dbReference>
<dbReference type="PROSITE" id="PS51832">
    <property type="entry name" value="HD_GYP"/>
    <property type="match status" value="1"/>
</dbReference>
<keyword evidence="1" id="KW-0902">Two-component regulatory system</keyword>
<keyword evidence="2" id="KW-0597">Phosphoprotein</keyword>
<keyword evidence="6" id="KW-1185">Reference proteome</keyword>
<dbReference type="SUPFAM" id="SSF109604">
    <property type="entry name" value="HD-domain/PDEase-like"/>
    <property type="match status" value="1"/>
</dbReference>
<evidence type="ECO:0000259" key="3">
    <source>
        <dbReference type="PROSITE" id="PS50894"/>
    </source>
</evidence>
<name>A0A1I4X7U6_9NEIS</name>
<dbReference type="SMART" id="SM00073">
    <property type="entry name" value="HPT"/>
    <property type="match status" value="1"/>
</dbReference>
<evidence type="ECO:0000256" key="2">
    <source>
        <dbReference type="PROSITE-ProRule" id="PRU00110"/>
    </source>
</evidence>
<dbReference type="PROSITE" id="PS50894">
    <property type="entry name" value="HPT"/>
    <property type="match status" value="1"/>
</dbReference>
<feature type="modified residue" description="Phosphohistidine" evidence="2">
    <location>
        <position position="50"/>
    </location>
</feature>